<evidence type="ECO:0000313" key="6">
    <source>
        <dbReference type="EMBL" id="CAB4218021.1"/>
    </source>
</evidence>
<dbReference type="EMBL" id="LR796778">
    <property type="protein sequence ID" value="CAB4165499.1"/>
    <property type="molecule type" value="Genomic_DNA"/>
</dbReference>
<evidence type="ECO:0000313" key="5">
    <source>
        <dbReference type="EMBL" id="CAB4213337.1"/>
    </source>
</evidence>
<evidence type="ECO:0000313" key="4">
    <source>
        <dbReference type="EMBL" id="CAB4199043.1"/>
    </source>
</evidence>
<dbReference type="EMBL" id="LR797398">
    <property type="protein sequence ID" value="CAB4213337.1"/>
    <property type="molecule type" value="Genomic_DNA"/>
</dbReference>
<accession>A0A6J5Q029</accession>
<organism evidence="3">
    <name type="scientific">uncultured Caudovirales phage</name>
    <dbReference type="NCBI Taxonomy" id="2100421"/>
    <lineage>
        <taxon>Viruses</taxon>
        <taxon>Duplodnaviria</taxon>
        <taxon>Heunggongvirae</taxon>
        <taxon>Uroviricota</taxon>
        <taxon>Caudoviricetes</taxon>
        <taxon>Peduoviridae</taxon>
        <taxon>Maltschvirus</taxon>
        <taxon>Maltschvirus maltsch</taxon>
    </lineage>
</organism>
<dbReference type="EMBL" id="LR797284">
    <property type="protein sequence ID" value="CAB4199043.1"/>
    <property type="molecule type" value="Genomic_DNA"/>
</dbReference>
<protein>
    <submittedName>
        <fullName evidence="3">Uncharacterized protein</fullName>
    </submittedName>
</protein>
<reference evidence="3" key="1">
    <citation type="submission" date="2020-05" db="EMBL/GenBank/DDBJ databases">
        <authorList>
            <person name="Chiriac C."/>
            <person name="Salcher M."/>
            <person name="Ghai R."/>
            <person name="Kavagutti S V."/>
        </authorList>
    </citation>
    <scope>NUCLEOTIDE SEQUENCE</scope>
</reference>
<dbReference type="EMBL" id="LR797462">
    <property type="protein sequence ID" value="CAB4218021.1"/>
    <property type="molecule type" value="Genomic_DNA"/>
</dbReference>
<gene>
    <name evidence="3" type="ORF">UFOVP1001_62</name>
    <name evidence="4" type="ORF">UFOVP1338_14</name>
    <name evidence="5" type="ORF">UFOVP1447_9</name>
    <name evidence="6" type="ORF">UFOVP1599_5</name>
    <name evidence="1" type="ORF">UFOVP827_59</name>
    <name evidence="2" type="ORF">UFOVP916_38</name>
</gene>
<sequence length="806" mass="89803">MSFIITSKLLFPDNAFPAGSGVTFDNASTGDRMKCIVEGYFKWSAENAALTFDSATKTITVTSDFDTLSFLRNGFTKPDTFDVTGTGSNDSSYTIADISADGRTITTVEALTDEVAGDCNLFGTTLITAMDYLFNIIGNNEGEDYESRTDKGTLQRYTCDGLYANVSTPVSLLIGTKSFGWVPDVVTGDVSEGTVEGDGISDYKQFFVITTYFRQTTMWTNNLQNSFVSLNPPSELAGRNSLKHICNIEGKFNYYSPVVDHSGNSIDVIGASAWFNQNSINSRPEYELVSCEYWKDNTMVKSLPGLVANYDTYVKLIIGSRSGKFVDTSTKFILSHFLCPQDNTLLENTATTLLQNIRQDEAALIIGDTGISGINIGTAYQSLYNINCVWIDANNVEINFLVKYSPETIAYYKAKSKTDRQYAIIVSCQDVAITTTDLIDRVNVIGDFNNADYDTRNDQIIQPKDYIHCFPFPETVANELSNVQGLEGDFAYTETPFYFETNIVDSVSPTINSVSVQIVATKSGQKDFIIEQKDFNVAQNRKFKDVQSIDITGSRNFILPDDSVWNKVDLVRDDSFDTGTYAGYRLKYGFVLRYESWKQIVQSAMGGNIDIFKDVADVTQQWKKYSDNENTWELKFRVVFNCLGYDGNITTSYMETDIIVWDEDNAPNTPEFTVEVQYFDVDENEVPGIIKGEKTRILAKFSGDTTDFPTGTTAHWGSLFADNNVSGGIQSRRFATSEFNSETGNPFTTADLPTLPPAPFDPDIVVESDNLRMAIWSDVSGRVELDCFIESETDFNLIVPRLGFKA</sequence>
<name>A0A6J5Q029_9CAUD</name>
<evidence type="ECO:0000313" key="1">
    <source>
        <dbReference type="EMBL" id="CAB4165499.1"/>
    </source>
</evidence>
<evidence type="ECO:0000313" key="2">
    <source>
        <dbReference type="EMBL" id="CAB4171467.1"/>
    </source>
</evidence>
<dbReference type="EMBL" id="LR796866">
    <property type="protein sequence ID" value="CAB4171467.1"/>
    <property type="molecule type" value="Genomic_DNA"/>
</dbReference>
<evidence type="ECO:0000313" key="3">
    <source>
        <dbReference type="EMBL" id="CAB4177469.1"/>
    </source>
</evidence>
<dbReference type="EMBL" id="LR796950">
    <property type="protein sequence ID" value="CAB4177469.1"/>
    <property type="molecule type" value="Genomic_DNA"/>
</dbReference>
<proteinExistence type="predicted"/>